<dbReference type="WBParaSite" id="maker-uti_cns_0046854-snap-gene-0.6-mRNA-1">
    <property type="protein sequence ID" value="maker-uti_cns_0046854-snap-gene-0.6-mRNA-1"/>
    <property type="gene ID" value="maker-uti_cns_0046854-snap-gene-0.6"/>
</dbReference>
<evidence type="ECO:0000256" key="1">
    <source>
        <dbReference type="SAM" id="MobiDB-lite"/>
    </source>
</evidence>
<feature type="compositionally biased region" description="Low complexity" evidence="1">
    <location>
        <begin position="17"/>
        <end position="31"/>
    </location>
</feature>
<evidence type="ECO:0000313" key="4">
    <source>
        <dbReference type="WBParaSite" id="maker-uti_cns_0003969-snap-gene-0.10-mRNA-1"/>
    </source>
</evidence>
<accession>A0A1I8H0Y2</accession>
<organism evidence="2 4">
    <name type="scientific">Macrostomum lignano</name>
    <dbReference type="NCBI Taxonomy" id="282301"/>
    <lineage>
        <taxon>Eukaryota</taxon>
        <taxon>Metazoa</taxon>
        <taxon>Spiralia</taxon>
        <taxon>Lophotrochozoa</taxon>
        <taxon>Platyhelminthes</taxon>
        <taxon>Rhabditophora</taxon>
        <taxon>Macrostomorpha</taxon>
        <taxon>Macrostomida</taxon>
        <taxon>Macrostomidae</taxon>
        <taxon>Macrostomum</taxon>
    </lineage>
</organism>
<evidence type="ECO:0000313" key="3">
    <source>
        <dbReference type="WBParaSite" id="maker-uti_cns_0001724-snap-gene-0.3-mRNA-1"/>
    </source>
</evidence>
<evidence type="ECO:0000313" key="2">
    <source>
        <dbReference type="Proteomes" id="UP000095280"/>
    </source>
</evidence>
<feature type="region of interest" description="Disordered" evidence="1">
    <location>
        <begin position="1"/>
        <end position="72"/>
    </location>
</feature>
<protein>
    <submittedName>
        <fullName evidence="3 4">Uncharacterized protein</fullName>
    </submittedName>
</protein>
<reference evidence="3 4" key="1">
    <citation type="submission" date="2016-11" db="UniProtKB">
        <authorList>
            <consortium name="WormBaseParasite"/>
        </authorList>
    </citation>
    <scope>IDENTIFICATION</scope>
</reference>
<feature type="compositionally biased region" description="Basic and acidic residues" evidence="1">
    <location>
        <begin position="1"/>
        <end position="16"/>
    </location>
</feature>
<sequence length="72" mass="8295">MFHEYTFSEKRSRTHTEQQQPNQQIEQNSSSDTDEMTDDHLSEQDEISTVCERSVPTCPGSRLTCKQSGFPI</sequence>
<name>A0A1I8H0Y2_9PLAT</name>
<keyword evidence="2" id="KW-1185">Reference proteome</keyword>
<dbReference type="WBParaSite" id="maker-uti_cns_0001724-snap-gene-0.3-mRNA-1">
    <property type="protein sequence ID" value="maker-uti_cns_0001724-snap-gene-0.3-mRNA-1"/>
    <property type="gene ID" value="maker-uti_cns_0001724-snap-gene-0.3"/>
</dbReference>
<dbReference type="Proteomes" id="UP000095280">
    <property type="component" value="Unplaced"/>
</dbReference>
<dbReference type="AlphaFoldDB" id="A0A1I8H0Y2"/>
<dbReference type="WBParaSite" id="maker-uti_cns_0003969-snap-gene-0.10-mRNA-1">
    <property type="protein sequence ID" value="maker-uti_cns_0003969-snap-gene-0.10-mRNA-1"/>
    <property type="gene ID" value="maker-uti_cns_0003969-snap-gene-0.10"/>
</dbReference>
<proteinExistence type="predicted"/>